<evidence type="ECO:0000313" key="8">
    <source>
        <dbReference type="Proteomes" id="UP000026962"/>
    </source>
</evidence>
<feature type="domain" description="U-box" evidence="6">
    <location>
        <begin position="242"/>
        <end position="316"/>
    </location>
</feature>
<dbReference type="eggNOG" id="KOG4642">
    <property type="taxonomic scope" value="Eukaryota"/>
</dbReference>
<dbReference type="GO" id="GO:0061630">
    <property type="term" value="F:ubiquitin protein ligase activity"/>
    <property type="evidence" value="ECO:0007669"/>
    <property type="project" value="TreeGrafter"/>
</dbReference>
<comment type="pathway">
    <text evidence="1">Protein modification; protein ubiquitination.</text>
</comment>
<dbReference type="GO" id="GO:0006515">
    <property type="term" value="P:protein quality control for misfolded or incompletely synthesized proteins"/>
    <property type="evidence" value="ECO:0007669"/>
    <property type="project" value="TreeGrafter"/>
</dbReference>
<accession>A0A0E0KXH6</accession>
<dbReference type="InterPro" id="IPR011990">
    <property type="entry name" value="TPR-like_helical_dom_sf"/>
</dbReference>
<dbReference type="GO" id="GO:0051087">
    <property type="term" value="F:protein-folding chaperone binding"/>
    <property type="evidence" value="ECO:0007669"/>
    <property type="project" value="TreeGrafter"/>
</dbReference>
<dbReference type="CDD" id="cd16654">
    <property type="entry name" value="RING-Ubox_CHIP"/>
    <property type="match status" value="1"/>
</dbReference>
<sequence>MATATADGVAVAVARQAELRRIEGNSCFNKARLGAAIDCYTEATSPSPIPTSPIPLPFQFMINSTISRQSLFAPMLLSTGSTGASAISGARNGPRSKRIAGELLPLMTLWSRPSTSYISFVCMVQGHYLLGCAMLEKKECALAIKEFNKALDLLKSSNLRDKMAEDIWQVLAKAKYQDWEIHSTQRVWKMQSLKEACENALQEHHFLSGTLVGDGATNEYTDQLKLLSEVFTKATIDDTPTDVPDYLCCQITFEIFRDPVITPSGITYERSIILEHLCKVGNFDPVTREPLKEHQLVPNLAIKEAVQAYLKNHSWAYKLN</sequence>
<dbReference type="GO" id="GO:0005737">
    <property type="term" value="C:cytoplasm"/>
    <property type="evidence" value="ECO:0007669"/>
    <property type="project" value="TreeGrafter"/>
</dbReference>
<dbReference type="InterPro" id="IPR003613">
    <property type="entry name" value="Ubox_domain"/>
</dbReference>
<dbReference type="PROSITE" id="PS51698">
    <property type="entry name" value="U_BOX"/>
    <property type="match status" value="1"/>
</dbReference>
<evidence type="ECO:0000313" key="7">
    <source>
        <dbReference type="EnsemblPlants" id="OPUNC05G00280.1"/>
    </source>
</evidence>
<dbReference type="EnsemblPlants" id="OPUNC05G00280.1">
    <property type="protein sequence ID" value="OPUNC05G00280.1"/>
    <property type="gene ID" value="OPUNC05G00280"/>
</dbReference>
<evidence type="ECO:0000256" key="5">
    <source>
        <dbReference type="ARBA" id="ARBA00044543"/>
    </source>
</evidence>
<dbReference type="Gene3D" id="3.30.40.10">
    <property type="entry name" value="Zinc/RING finger domain, C3HC4 (zinc finger)"/>
    <property type="match status" value="1"/>
</dbReference>
<dbReference type="Gramene" id="OPUNC05G00280.1">
    <property type="protein sequence ID" value="OPUNC05G00280.1"/>
    <property type="gene ID" value="OPUNC05G00280"/>
</dbReference>
<dbReference type="InterPro" id="IPR045202">
    <property type="entry name" value="CHIP_RING-Ubox"/>
</dbReference>
<organism evidence="7">
    <name type="scientific">Oryza punctata</name>
    <name type="common">Red rice</name>
    <dbReference type="NCBI Taxonomy" id="4537"/>
    <lineage>
        <taxon>Eukaryota</taxon>
        <taxon>Viridiplantae</taxon>
        <taxon>Streptophyta</taxon>
        <taxon>Embryophyta</taxon>
        <taxon>Tracheophyta</taxon>
        <taxon>Spermatophyta</taxon>
        <taxon>Magnoliopsida</taxon>
        <taxon>Liliopsida</taxon>
        <taxon>Poales</taxon>
        <taxon>Poaceae</taxon>
        <taxon>BOP clade</taxon>
        <taxon>Oryzoideae</taxon>
        <taxon>Oryzeae</taxon>
        <taxon>Oryzinae</taxon>
        <taxon>Oryza</taxon>
    </lineage>
</organism>
<dbReference type="SUPFAM" id="SSF48452">
    <property type="entry name" value="TPR-like"/>
    <property type="match status" value="1"/>
</dbReference>
<dbReference type="PANTHER" id="PTHR46803">
    <property type="entry name" value="E3 UBIQUITIN-PROTEIN LIGASE CHIP"/>
    <property type="match status" value="1"/>
</dbReference>
<dbReference type="Pfam" id="PF04564">
    <property type="entry name" value="U-box"/>
    <property type="match status" value="1"/>
</dbReference>
<keyword evidence="8" id="KW-1185">Reference proteome</keyword>
<dbReference type="GO" id="GO:0043161">
    <property type="term" value="P:proteasome-mediated ubiquitin-dependent protein catabolic process"/>
    <property type="evidence" value="ECO:0007669"/>
    <property type="project" value="TreeGrafter"/>
</dbReference>
<evidence type="ECO:0000256" key="4">
    <source>
        <dbReference type="ARBA" id="ARBA00044534"/>
    </source>
</evidence>
<dbReference type="Proteomes" id="UP000026962">
    <property type="component" value="Chromosome 5"/>
</dbReference>
<dbReference type="OMA" id="YLEWESA"/>
<dbReference type="UniPathway" id="UPA00143"/>
<dbReference type="STRING" id="4537.A0A0E0KXH6"/>
<reference evidence="7" key="2">
    <citation type="submission" date="2018-05" db="EMBL/GenBank/DDBJ databases">
        <title>OpunRS2 (Oryza punctata Reference Sequence Version 2).</title>
        <authorList>
            <person name="Zhang J."/>
            <person name="Kudrna D."/>
            <person name="Lee S."/>
            <person name="Talag J."/>
            <person name="Welchert J."/>
            <person name="Wing R.A."/>
        </authorList>
    </citation>
    <scope>NUCLEOTIDE SEQUENCE [LARGE SCALE GENOMIC DNA]</scope>
</reference>
<dbReference type="SMART" id="SM00504">
    <property type="entry name" value="Ubox"/>
    <property type="match status" value="1"/>
</dbReference>
<dbReference type="GO" id="GO:0000209">
    <property type="term" value="P:protein polyubiquitination"/>
    <property type="evidence" value="ECO:0007669"/>
    <property type="project" value="TreeGrafter"/>
</dbReference>
<keyword evidence="2" id="KW-0808">Transferase</keyword>
<protein>
    <recommendedName>
        <fullName evidence="4">E3 ubiquitin-protein ligase CHIP</fullName>
    </recommendedName>
    <alternativeName>
        <fullName evidence="5">RING-type E3 ubiquitin transferase CHIP</fullName>
    </alternativeName>
</protein>
<dbReference type="PANTHER" id="PTHR46803:SF4">
    <property type="entry name" value="U-BOX DOMAIN-CONTAINING PROTEIN"/>
    <property type="match status" value="1"/>
</dbReference>
<evidence type="ECO:0000256" key="1">
    <source>
        <dbReference type="ARBA" id="ARBA00004906"/>
    </source>
</evidence>
<dbReference type="SUPFAM" id="SSF57850">
    <property type="entry name" value="RING/U-box"/>
    <property type="match status" value="1"/>
</dbReference>
<dbReference type="Gene3D" id="1.25.40.10">
    <property type="entry name" value="Tetratricopeptide repeat domain"/>
    <property type="match status" value="1"/>
</dbReference>
<dbReference type="InterPro" id="IPR013083">
    <property type="entry name" value="Znf_RING/FYVE/PHD"/>
</dbReference>
<dbReference type="GO" id="GO:0045862">
    <property type="term" value="P:positive regulation of proteolysis"/>
    <property type="evidence" value="ECO:0007669"/>
    <property type="project" value="TreeGrafter"/>
</dbReference>
<evidence type="ECO:0000259" key="6">
    <source>
        <dbReference type="PROSITE" id="PS51698"/>
    </source>
</evidence>
<dbReference type="HOGENOM" id="CLU_056455_0_0_1"/>
<evidence type="ECO:0000256" key="3">
    <source>
        <dbReference type="ARBA" id="ARBA00022803"/>
    </source>
</evidence>
<dbReference type="AlphaFoldDB" id="A0A0E0KXH6"/>
<keyword evidence="3" id="KW-0802">TPR repeat</keyword>
<reference evidence="7" key="1">
    <citation type="submission" date="2015-04" db="UniProtKB">
        <authorList>
            <consortium name="EnsemblPlants"/>
        </authorList>
    </citation>
    <scope>IDENTIFICATION</scope>
</reference>
<dbReference type="GO" id="GO:0071218">
    <property type="term" value="P:cellular response to misfolded protein"/>
    <property type="evidence" value="ECO:0007669"/>
    <property type="project" value="TreeGrafter"/>
</dbReference>
<evidence type="ECO:0000256" key="2">
    <source>
        <dbReference type="ARBA" id="ARBA00022679"/>
    </source>
</evidence>
<name>A0A0E0KXH6_ORYPU</name>
<proteinExistence type="predicted"/>